<reference evidence="6 7" key="2">
    <citation type="submission" date="2024-09" db="EMBL/GenBank/DDBJ databases">
        <title>Draft genome sequence of Candidatus Magnetaquicoccaceae bacterium FCR-1.</title>
        <authorList>
            <person name="Shimoshige H."/>
            <person name="Shimamura S."/>
            <person name="Taoka A."/>
            <person name="Kobayashi H."/>
            <person name="Maekawa T."/>
        </authorList>
    </citation>
    <scope>NUCLEOTIDE SEQUENCE [LARGE SCALE GENOMIC DNA]</scope>
    <source>
        <strain evidence="6 7">FCR-1</strain>
    </source>
</reference>
<dbReference type="Proteomes" id="UP001628193">
    <property type="component" value="Unassembled WGS sequence"/>
</dbReference>
<proteinExistence type="predicted"/>
<name>A0ABQ0C9E2_9PROT</name>
<evidence type="ECO:0000259" key="5">
    <source>
        <dbReference type="PROSITE" id="PS51186"/>
    </source>
</evidence>
<evidence type="ECO:0000256" key="2">
    <source>
        <dbReference type="ARBA" id="ARBA00022679"/>
    </source>
</evidence>
<evidence type="ECO:0000313" key="7">
    <source>
        <dbReference type="Proteomes" id="UP001628193"/>
    </source>
</evidence>
<evidence type="ECO:0000313" key="6">
    <source>
        <dbReference type="EMBL" id="GAB0057513.1"/>
    </source>
</evidence>
<comment type="caution">
    <text evidence="6">The sequence shown here is derived from an EMBL/GenBank/DDBJ whole genome shotgun (WGS) entry which is preliminary data.</text>
</comment>
<dbReference type="InterPro" id="IPR010167">
    <property type="entry name" value="NH2A_AcTrfase"/>
</dbReference>
<dbReference type="RefSeq" id="WP_420905211.1">
    <property type="nucleotide sequence ID" value="NZ_BAAFGK010000004.1"/>
</dbReference>
<sequence>MSQEFSEKPFFLQAFRGLTLTIALCEESDLTLHTQRALADVIRDLVIHQAKVLIVAQDETVVRAFLSGLESELSDLLPVLTSHGGEIPAALWNRVTPVHVVYLGGETAIEIFWERLARFGALLRLPRLLLIHRDGGEGWLDGEGESLNFVNPARLKRLLSDSDAGTSGRAVLRRTILELLTGGVGAVSLCRLSDLERELFSYEGRGLFFSRRHYCQVRRLTLDDFSAAAAMIRRGESEGFLLPRSDESVTALLTQGYGAFISEHHLSGVCGLVTGPYRSRNAGEITALYALTRFQGEGIGGRLLARMIQEARRMRLDLLFACVGDPRAMEFFGHHGFERVDSDRLPEEKWRHYDPARKARVVSLARRMGGGHDGDGATRG</sequence>
<accession>A0ABQ0C9E2</accession>
<dbReference type="PROSITE" id="PS51186">
    <property type="entry name" value="GNAT"/>
    <property type="match status" value="1"/>
</dbReference>
<dbReference type="EMBL" id="BAAFGK010000004">
    <property type="protein sequence ID" value="GAB0057513.1"/>
    <property type="molecule type" value="Genomic_DNA"/>
</dbReference>
<reference evidence="6 7" key="1">
    <citation type="submission" date="2024-05" db="EMBL/GenBank/DDBJ databases">
        <authorList>
            <consortium name="Candidatus Magnetaquicoccaceae bacterium FCR-1 genome sequencing consortium"/>
            <person name="Shimoshige H."/>
            <person name="Shimamura S."/>
            <person name="Taoka A."/>
            <person name="Kobayashi H."/>
            <person name="Maekawa T."/>
        </authorList>
    </citation>
    <scope>NUCLEOTIDE SEQUENCE [LARGE SCALE GENOMIC DNA]</scope>
    <source>
        <strain evidence="6 7">FCR-1</strain>
    </source>
</reference>
<evidence type="ECO:0000256" key="4">
    <source>
        <dbReference type="ARBA" id="ARBA00033251"/>
    </source>
</evidence>
<keyword evidence="2 6" id="KW-0808">Transferase</keyword>
<feature type="domain" description="N-acetyltransferase" evidence="5">
    <location>
        <begin position="215"/>
        <end position="360"/>
    </location>
</feature>
<keyword evidence="3 6" id="KW-0012">Acyltransferase</keyword>
<evidence type="ECO:0000256" key="3">
    <source>
        <dbReference type="ARBA" id="ARBA00023315"/>
    </source>
</evidence>
<dbReference type="PANTHER" id="PTHR30602">
    <property type="entry name" value="AMINO-ACID ACETYLTRANSFERASE"/>
    <property type="match status" value="1"/>
</dbReference>
<organism evidence="6 7">
    <name type="scientific">Candidatus Magnetaquiglobus chichijimensis</name>
    <dbReference type="NCBI Taxonomy" id="3141448"/>
    <lineage>
        <taxon>Bacteria</taxon>
        <taxon>Pseudomonadati</taxon>
        <taxon>Pseudomonadota</taxon>
        <taxon>Magnetococcia</taxon>
        <taxon>Magnetococcales</taxon>
        <taxon>Candidatus Magnetaquicoccaceae</taxon>
        <taxon>Candidatus Magnetaquiglobus</taxon>
    </lineage>
</organism>
<protein>
    <recommendedName>
        <fullName evidence="1">Amino-acid acetyltransferase</fullName>
    </recommendedName>
    <alternativeName>
        <fullName evidence="4">N-acetylglutamate synthase</fullName>
    </alternativeName>
</protein>
<dbReference type="InterPro" id="IPR000182">
    <property type="entry name" value="GNAT_dom"/>
</dbReference>
<dbReference type="GO" id="GO:0016746">
    <property type="term" value="F:acyltransferase activity"/>
    <property type="evidence" value="ECO:0007669"/>
    <property type="project" value="UniProtKB-KW"/>
</dbReference>
<dbReference type="CDD" id="cd04301">
    <property type="entry name" value="NAT_SF"/>
    <property type="match status" value="1"/>
</dbReference>
<dbReference type="PANTHER" id="PTHR30602:SF12">
    <property type="entry name" value="AMINO-ACID ACETYLTRANSFERASE NAGS1, CHLOROPLASTIC-RELATED"/>
    <property type="match status" value="1"/>
</dbReference>
<dbReference type="Pfam" id="PF00583">
    <property type="entry name" value="Acetyltransf_1"/>
    <property type="match status" value="1"/>
</dbReference>
<evidence type="ECO:0000256" key="1">
    <source>
        <dbReference type="ARBA" id="ARBA00015231"/>
    </source>
</evidence>
<gene>
    <name evidence="6" type="primary">argA</name>
    <name evidence="6" type="ORF">SIID45300_01842</name>
</gene>
<dbReference type="Gene3D" id="3.40.630.30">
    <property type="match status" value="1"/>
</dbReference>
<keyword evidence="7" id="KW-1185">Reference proteome</keyword>
<dbReference type="SUPFAM" id="SSF55729">
    <property type="entry name" value="Acyl-CoA N-acyltransferases (Nat)"/>
    <property type="match status" value="1"/>
</dbReference>
<dbReference type="InterPro" id="IPR016181">
    <property type="entry name" value="Acyl_CoA_acyltransferase"/>
</dbReference>